<feature type="domain" description="CBF1-interacting co-repressor CIR N-terminal" evidence="9">
    <location>
        <begin position="10"/>
        <end position="46"/>
    </location>
</feature>
<dbReference type="SMART" id="SM01083">
    <property type="entry name" value="Cir_N"/>
    <property type="match status" value="1"/>
</dbReference>
<dbReference type="GO" id="GO:0005684">
    <property type="term" value="C:U2-type spliceosomal complex"/>
    <property type="evidence" value="ECO:0007669"/>
    <property type="project" value="TreeGrafter"/>
</dbReference>
<dbReference type="OrthoDB" id="21123at2759"/>
<name>A0A836CL59_9STRA</name>
<keyword evidence="5 8" id="KW-0175">Coiled coil</keyword>
<evidence type="ECO:0000313" key="11">
    <source>
        <dbReference type="Proteomes" id="UP000664859"/>
    </source>
</evidence>
<evidence type="ECO:0000256" key="6">
    <source>
        <dbReference type="ARBA" id="ARBA00023187"/>
    </source>
</evidence>
<dbReference type="AlphaFoldDB" id="A0A836CL59"/>
<gene>
    <name evidence="10" type="ORF">JKP88DRAFT_175592</name>
</gene>
<protein>
    <recommendedName>
        <fullName evidence="9">CBF1-interacting co-repressor CIR N-terminal domain-containing protein</fullName>
    </recommendedName>
</protein>
<keyword evidence="6" id="KW-0508">mRNA splicing</keyword>
<feature type="coiled-coil region" evidence="8">
    <location>
        <begin position="22"/>
        <end position="49"/>
    </location>
</feature>
<evidence type="ECO:0000256" key="2">
    <source>
        <dbReference type="ARBA" id="ARBA00006695"/>
    </source>
</evidence>
<evidence type="ECO:0000256" key="5">
    <source>
        <dbReference type="ARBA" id="ARBA00023054"/>
    </source>
</evidence>
<reference evidence="10" key="1">
    <citation type="submission" date="2021-02" db="EMBL/GenBank/DDBJ databases">
        <title>First Annotated Genome of the Yellow-green Alga Tribonema minus.</title>
        <authorList>
            <person name="Mahan K.M."/>
        </authorList>
    </citation>
    <scope>NUCLEOTIDE SEQUENCE</scope>
    <source>
        <strain evidence="10">UTEX B ZZ1240</strain>
    </source>
</reference>
<dbReference type="InterPro" id="IPR019339">
    <property type="entry name" value="CIR_N_dom"/>
</dbReference>
<evidence type="ECO:0000256" key="8">
    <source>
        <dbReference type="SAM" id="Coils"/>
    </source>
</evidence>
<dbReference type="Proteomes" id="UP000664859">
    <property type="component" value="Unassembled WGS sequence"/>
</dbReference>
<keyword evidence="3" id="KW-0507">mRNA processing</keyword>
<evidence type="ECO:0000256" key="4">
    <source>
        <dbReference type="ARBA" id="ARBA00022728"/>
    </source>
</evidence>
<evidence type="ECO:0000256" key="7">
    <source>
        <dbReference type="ARBA" id="ARBA00023242"/>
    </source>
</evidence>
<evidence type="ECO:0000259" key="9">
    <source>
        <dbReference type="SMART" id="SM01083"/>
    </source>
</evidence>
<sequence length="124" mass="14433">MSLAFLFKKGWHTATIRNQEKVWIAEQKHEEEEQRIRDLQKQVEEERQLQELQGVTTKREDRVDWMYEGAMQVRAETDAKEADEYLLGKTFKGKQVRAATALLGGLSEMHGNESKDRRALGDKV</sequence>
<comment type="subcellular location">
    <subcellularLocation>
        <location evidence="1">Nucleus</location>
    </subcellularLocation>
</comment>
<dbReference type="EMBL" id="JAFCMP010000032">
    <property type="protein sequence ID" value="KAG5190600.1"/>
    <property type="molecule type" value="Genomic_DNA"/>
</dbReference>
<evidence type="ECO:0000256" key="1">
    <source>
        <dbReference type="ARBA" id="ARBA00004123"/>
    </source>
</evidence>
<keyword evidence="7" id="KW-0539">Nucleus</keyword>
<evidence type="ECO:0000313" key="10">
    <source>
        <dbReference type="EMBL" id="KAG5190600.1"/>
    </source>
</evidence>
<dbReference type="PANTHER" id="PTHR16196">
    <property type="entry name" value="CELL CYCLE CONTROL PROTEIN CWF25"/>
    <property type="match status" value="1"/>
</dbReference>
<dbReference type="PANTHER" id="PTHR16196:SF0">
    <property type="entry name" value="PRE-MRNA-SPLICING FACTOR CWC25 HOMOLOG"/>
    <property type="match status" value="1"/>
</dbReference>
<proteinExistence type="inferred from homology"/>
<evidence type="ECO:0000256" key="3">
    <source>
        <dbReference type="ARBA" id="ARBA00022664"/>
    </source>
</evidence>
<keyword evidence="4" id="KW-0747">Spliceosome</keyword>
<keyword evidence="11" id="KW-1185">Reference proteome</keyword>
<organism evidence="10 11">
    <name type="scientific">Tribonema minus</name>
    <dbReference type="NCBI Taxonomy" id="303371"/>
    <lineage>
        <taxon>Eukaryota</taxon>
        <taxon>Sar</taxon>
        <taxon>Stramenopiles</taxon>
        <taxon>Ochrophyta</taxon>
        <taxon>PX clade</taxon>
        <taxon>Xanthophyceae</taxon>
        <taxon>Tribonematales</taxon>
        <taxon>Tribonemataceae</taxon>
        <taxon>Tribonema</taxon>
    </lineage>
</organism>
<dbReference type="Pfam" id="PF10197">
    <property type="entry name" value="Cir_N"/>
    <property type="match status" value="1"/>
</dbReference>
<accession>A0A836CL59</accession>
<dbReference type="InterPro" id="IPR051376">
    <property type="entry name" value="CWC25_splicing_factor"/>
</dbReference>
<comment type="caution">
    <text evidence="10">The sequence shown here is derived from an EMBL/GenBank/DDBJ whole genome shotgun (WGS) entry which is preliminary data.</text>
</comment>
<comment type="similarity">
    <text evidence="2">Belongs to the CWC25 family.</text>
</comment>
<dbReference type="GO" id="GO:0000398">
    <property type="term" value="P:mRNA splicing, via spliceosome"/>
    <property type="evidence" value="ECO:0007669"/>
    <property type="project" value="TreeGrafter"/>
</dbReference>